<proteinExistence type="predicted"/>
<evidence type="ECO:0000313" key="1">
    <source>
        <dbReference type="EMBL" id="MBF8378997.1"/>
    </source>
</evidence>
<dbReference type="RefSeq" id="WP_067845549.1">
    <property type="nucleotide sequence ID" value="NZ_JADPKZ010000048.1"/>
</dbReference>
<name>A0ABS0F6S6_9BACL</name>
<evidence type="ECO:0000313" key="2">
    <source>
        <dbReference type="Proteomes" id="UP000642910"/>
    </source>
</evidence>
<sequence length="166" mass="18000">MLGVMDLDLMEACSVLSSIGTLAIALTSWYQIRRDTQIGYVPMVVIDDFERLDGELVAELRNYGTGPALDVKLWGMRGKERVPIAPVVEGRRVSGLHLAPAEAKRVHLAAGGPSRHGVDGNTPEVIVLRYQSVRGRRFSARSEIPPELRLGANTNELGQAGSGLPE</sequence>
<gene>
    <name evidence="1" type="ORF">IW967_14190</name>
</gene>
<reference evidence="1 2" key="1">
    <citation type="submission" date="2020-11" db="EMBL/GenBank/DDBJ databases">
        <title>Genomic insight of Alicyclobacillus mali FL 18 reveals a new arsenic-resistant strain, with potential in environmental biotechnology.</title>
        <authorList>
            <person name="Fiorentino G."/>
            <person name="Gallo G."/>
            <person name="Aulitto M."/>
        </authorList>
    </citation>
    <scope>NUCLEOTIDE SEQUENCE [LARGE SCALE GENOMIC DNA]</scope>
    <source>
        <strain evidence="1 2">FL 18</strain>
    </source>
</reference>
<keyword evidence="2" id="KW-1185">Reference proteome</keyword>
<dbReference type="Proteomes" id="UP000642910">
    <property type="component" value="Unassembled WGS sequence"/>
</dbReference>
<comment type="caution">
    <text evidence="1">The sequence shown here is derived from an EMBL/GenBank/DDBJ whole genome shotgun (WGS) entry which is preliminary data.</text>
</comment>
<organism evidence="1 2">
    <name type="scientific">Alicyclobacillus mali</name>
    <name type="common">ex Roth et al. 2021</name>
    <dbReference type="NCBI Taxonomy" id="1123961"/>
    <lineage>
        <taxon>Bacteria</taxon>
        <taxon>Bacillati</taxon>
        <taxon>Bacillota</taxon>
        <taxon>Bacilli</taxon>
        <taxon>Bacillales</taxon>
        <taxon>Alicyclobacillaceae</taxon>
        <taxon>Alicyclobacillus</taxon>
    </lineage>
</organism>
<dbReference type="EMBL" id="JADPKZ010000048">
    <property type="protein sequence ID" value="MBF8378997.1"/>
    <property type="molecule type" value="Genomic_DNA"/>
</dbReference>
<accession>A0ABS0F6S6</accession>
<protein>
    <submittedName>
        <fullName evidence="1">Uncharacterized protein</fullName>
    </submittedName>
</protein>